<dbReference type="GO" id="GO:0016020">
    <property type="term" value="C:membrane"/>
    <property type="evidence" value="ECO:0007669"/>
    <property type="project" value="UniProtKB-SubCell"/>
</dbReference>
<keyword evidence="10" id="KW-1185">Reference proteome</keyword>
<evidence type="ECO:0000313" key="9">
    <source>
        <dbReference type="EMBL" id="OAD06089.1"/>
    </source>
</evidence>
<evidence type="ECO:0000256" key="3">
    <source>
        <dbReference type="ARBA" id="ARBA00022723"/>
    </source>
</evidence>
<dbReference type="OrthoDB" id="5599753at2759"/>
<comment type="caution">
    <text evidence="9">The sequence shown here is derived from an EMBL/GenBank/DDBJ whole genome shotgun (WGS) entry which is preliminary data.</text>
</comment>
<dbReference type="VEuPathDB" id="FungiDB:MUCCIDRAFT_182893"/>
<accession>A0A162RHU3</accession>
<feature type="transmembrane region" description="Helical" evidence="7">
    <location>
        <begin position="303"/>
        <end position="323"/>
    </location>
</feature>
<dbReference type="PROSITE" id="PS51837">
    <property type="entry name" value="LITAF"/>
    <property type="match status" value="1"/>
</dbReference>
<keyword evidence="4" id="KW-0862">Zinc</keyword>
<dbReference type="Proteomes" id="UP000077051">
    <property type="component" value="Unassembled WGS sequence"/>
</dbReference>
<organism evidence="9 10">
    <name type="scientific">Mucor lusitanicus CBS 277.49</name>
    <dbReference type="NCBI Taxonomy" id="747725"/>
    <lineage>
        <taxon>Eukaryota</taxon>
        <taxon>Fungi</taxon>
        <taxon>Fungi incertae sedis</taxon>
        <taxon>Mucoromycota</taxon>
        <taxon>Mucoromycotina</taxon>
        <taxon>Mucoromycetes</taxon>
        <taxon>Mucorales</taxon>
        <taxon>Mucorineae</taxon>
        <taxon>Mucoraceae</taxon>
        <taxon>Mucor</taxon>
    </lineage>
</organism>
<feature type="region of interest" description="Disordered" evidence="6">
    <location>
        <begin position="151"/>
        <end position="219"/>
    </location>
</feature>
<dbReference type="GO" id="GO:0008270">
    <property type="term" value="F:zinc ion binding"/>
    <property type="evidence" value="ECO:0007669"/>
    <property type="project" value="TreeGrafter"/>
</dbReference>
<gene>
    <name evidence="9" type="ORF">MUCCIDRAFT_182893</name>
</gene>
<evidence type="ECO:0000256" key="6">
    <source>
        <dbReference type="SAM" id="MobiDB-lite"/>
    </source>
</evidence>
<feature type="compositionally biased region" description="Basic residues" evidence="6">
    <location>
        <begin position="25"/>
        <end position="48"/>
    </location>
</feature>
<dbReference type="AlphaFoldDB" id="A0A162RHU3"/>
<evidence type="ECO:0000256" key="7">
    <source>
        <dbReference type="SAM" id="Phobius"/>
    </source>
</evidence>
<feature type="domain" description="LITAF" evidence="8">
    <location>
        <begin position="265"/>
        <end position="347"/>
    </location>
</feature>
<dbReference type="InterPro" id="IPR006629">
    <property type="entry name" value="LITAF"/>
</dbReference>
<keyword evidence="7" id="KW-1133">Transmembrane helix</keyword>
<sequence>MDLPSSSSNATCFQYDQRHTQPGTSRKKPSHPHHQHKMKPIHHQSKKKHAEEQQPSFQPITTTTAPTDPDLSADTHRYFAEARSTPIMYSTSSLHSTTSTSSSSSLEYSPTGAKEHTKRHGKADDNRSLCSAHSFTAAQQQQMEYLNNRTGSSITTTTTHSSTRNQTFYFGTPLPPQKQQPYQYHDPTWYYGDESNTPPWHTPGTLSQSQQQPSASGSKSSFLARKKDMFLQSNANHRRRLSEGGASIKSAFSTGRQTIKSWRQKRINIMMKQHQLPDFETKAFCEVCEKYIQTRIRYRNGSMVWLMSFILLLCTVVLFWVPFYVKYFKDVAHFCPGCGKQLGVSYRL</sequence>
<dbReference type="STRING" id="747725.A0A162RHU3"/>
<dbReference type="Pfam" id="PF10601">
    <property type="entry name" value="zf-LITAF-like"/>
    <property type="match status" value="1"/>
</dbReference>
<feature type="region of interest" description="Disordered" evidence="6">
    <location>
        <begin position="90"/>
        <end position="127"/>
    </location>
</feature>
<keyword evidence="5 7" id="KW-0472">Membrane</keyword>
<evidence type="ECO:0000256" key="1">
    <source>
        <dbReference type="ARBA" id="ARBA00004170"/>
    </source>
</evidence>
<name>A0A162RHU3_MUCCL</name>
<feature type="compositionally biased region" description="Low complexity" evidence="6">
    <location>
        <begin position="151"/>
        <end position="163"/>
    </location>
</feature>
<feature type="compositionally biased region" description="Low complexity" evidence="6">
    <location>
        <begin position="207"/>
        <end position="219"/>
    </location>
</feature>
<dbReference type="SMART" id="SM00714">
    <property type="entry name" value="LITAF"/>
    <property type="match status" value="1"/>
</dbReference>
<dbReference type="PANTHER" id="PTHR23292:SF6">
    <property type="entry name" value="FI16602P1-RELATED"/>
    <property type="match status" value="1"/>
</dbReference>
<comment type="similarity">
    <text evidence="2">Belongs to the CDIP1/LITAF family.</text>
</comment>
<keyword evidence="7" id="KW-0812">Transmembrane</keyword>
<protein>
    <recommendedName>
        <fullName evidence="8">LITAF domain-containing protein</fullName>
    </recommendedName>
</protein>
<feature type="compositionally biased region" description="Polar residues" evidence="6">
    <location>
        <begin position="1"/>
        <end position="24"/>
    </location>
</feature>
<evidence type="ECO:0000256" key="4">
    <source>
        <dbReference type="ARBA" id="ARBA00022833"/>
    </source>
</evidence>
<dbReference type="EMBL" id="AMYB01000002">
    <property type="protein sequence ID" value="OAD06089.1"/>
    <property type="molecule type" value="Genomic_DNA"/>
</dbReference>
<dbReference type="PANTHER" id="PTHR23292">
    <property type="entry name" value="LIPOPOLYSACCHARIDE-INDUCED TUMOR NECROSIS FACTOR-ALPHA FACTOR"/>
    <property type="match status" value="1"/>
</dbReference>
<proteinExistence type="inferred from homology"/>
<evidence type="ECO:0000256" key="2">
    <source>
        <dbReference type="ARBA" id="ARBA00005975"/>
    </source>
</evidence>
<keyword evidence="3" id="KW-0479">Metal-binding</keyword>
<dbReference type="InterPro" id="IPR037519">
    <property type="entry name" value="LITAF_fam"/>
</dbReference>
<comment type="subcellular location">
    <subcellularLocation>
        <location evidence="1">Membrane</location>
        <topology evidence="1">Peripheral membrane protein</topology>
    </subcellularLocation>
</comment>
<evidence type="ECO:0000313" key="10">
    <source>
        <dbReference type="Proteomes" id="UP000077051"/>
    </source>
</evidence>
<reference evidence="9 10" key="1">
    <citation type="submission" date="2015-06" db="EMBL/GenBank/DDBJ databases">
        <title>Expansion of signal transduction pathways in fungi by whole-genome duplication.</title>
        <authorList>
            <consortium name="DOE Joint Genome Institute"/>
            <person name="Corrochano L.M."/>
            <person name="Kuo A."/>
            <person name="Marcet-Houben M."/>
            <person name="Polaino S."/>
            <person name="Salamov A."/>
            <person name="Villalobos J.M."/>
            <person name="Alvarez M.I."/>
            <person name="Avalos J."/>
            <person name="Benito E.P."/>
            <person name="Benoit I."/>
            <person name="Burger G."/>
            <person name="Camino L.P."/>
            <person name="Canovas D."/>
            <person name="Cerda-Olmedo E."/>
            <person name="Cheng J.-F."/>
            <person name="Dominguez A."/>
            <person name="Elias M."/>
            <person name="Eslava A.P."/>
            <person name="Glaser F."/>
            <person name="Grimwood J."/>
            <person name="Gutierrez G."/>
            <person name="Heitman J."/>
            <person name="Henrissat B."/>
            <person name="Iturriaga E.A."/>
            <person name="Lang B.F."/>
            <person name="Lavin J.L."/>
            <person name="Lee S."/>
            <person name="Li W."/>
            <person name="Lindquist E."/>
            <person name="Lopez-Garcia S."/>
            <person name="Luque E.M."/>
            <person name="Marcos A.T."/>
            <person name="Martin J."/>
            <person name="Mccluskey K."/>
            <person name="Medina H.R."/>
            <person name="Miralles-Duran A."/>
            <person name="Miyazaki A."/>
            <person name="Munoz-Torres E."/>
            <person name="Oguiza J.A."/>
            <person name="Ohm R."/>
            <person name="Olmedo M."/>
            <person name="Orejas M."/>
            <person name="Ortiz-Castellanos L."/>
            <person name="Pisabarro A.G."/>
            <person name="Rodriguez-Romero J."/>
            <person name="Ruiz-Herrera J."/>
            <person name="Ruiz-Vazquez R."/>
            <person name="Sanz C."/>
            <person name="Schackwitz W."/>
            <person name="Schmutz J."/>
            <person name="Shahriari M."/>
            <person name="Shelest E."/>
            <person name="Silva-Franco F."/>
            <person name="Soanes D."/>
            <person name="Syed K."/>
            <person name="Tagua V.G."/>
            <person name="Talbot N.J."/>
            <person name="Thon M."/>
            <person name="De Vries R.P."/>
            <person name="Wiebenga A."/>
            <person name="Yadav J.S."/>
            <person name="Braun E.L."/>
            <person name="Baker S."/>
            <person name="Garre V."/>
            <person name="Horwitz B."/>
            <person name="Torres-Martinez S."/>
            <person name="Idnurm A."/>
            <person name="Herrera-Estrella A."/>
            <person name="Gabaldon T."/>
            <person name="Grigoriev I.V."/>
        </authorList>
    </citation>
    <scope>NUCLEOTIDE SEQUENCE [LARGE SCALE GENOMIC DNA]</scope>
    <source>
        <strain evidence="9 10">CBS 277.49</strain>
    </source>
</reference>
<evidence type="ECO:0000256" key="5">
    <source>
        <dbReference type="ARBA" id="ARBA00023136"/>
    </source>
</evidence>
<evidence type="ECO:0000259" key="8">
    <source>
        <dbReference type="PROSITE" id="PS51837"/>
    </source>
</evidence>
<feature type="region of interest" description="Disordered" evidence="6">
    <location>
        <begin position="1"/>
        <end position="72"/>
    </location>
</feature>
<feature type="compositionally biased region" description="Low complexity" evidence="6">
    <location>
        <begin position="90"/>
        <end position="106"/>
    </location>
</feature>
<feature type="compositionally biased region" description="Low complexity" evidence="6">
    <location>
        <begin position="61"/>
        <end position="72"/>
    </location>
</feature>